<evidence type="ECO:0000313" key="2">
    <source>
        <dbReference type="Proteomes" id="UP000249363"/>
    </source>
</evidence>
<dbReference type="EMBL" id="MIKG01000001">
    <property type="protein sequence ID" value="RAO64895.1"/>
    <property type="molecule type" value="Genomic_DNA"/>
</dbReference>
<reference evidence="1 2" key="1">
    <citation type="journal article" date="2017" name="Biotechnol. Biofuels">
        <title>Differential beta-glucosidase expression as a function of carbon source availability in Talaromyces amestolkiae: a genomic and proteomic approach.</title>
        <authorList>
            <person name="de Eugenio L.I."/>
            <person name="Mendez-Liter J.A."/>
            <person name="Nieto-Dominguez M."/>
            <person name="Alonso L."/>
            <person name="Gil-Munoz J."/>
            <person name="Barriuso J."/>
            <person name="Prieto A."/>
            <person name="Martinez M.J."/>
        </authorList>
    </citation>
    <scope>NUCLEOTIDE SEQUENCE [LARGE SCALE GENOMIC DNA]</scope>
    <source>
        <strain evidence="1 2">CIB</strain>
    </source>
</reference>
<dbReference type="GeneID" id="63790124"/>
<evidence type="ECO:0000313" key="1">
    <source>
        <dbReference type="EMBL" id="RAO64895.1"/>
    </source>
</evidence>
<sequence>MAAHSPVIPVNRSGYQAIMAVQLAHEKTPAERIFAKQKALSWPPWKEARMGIDSERGNEGMRSRTMQVLSQMIEAGYAPSPWDDVAAILAGWDTDGTPTIQTRSLARPQKSLGPGTKESKVTSTVWASRIRATRTLREAWACFLSYETRCGHPSEPVYHAMARKLIYRMEGSDDINSKNESLPGDGFEVYPEPSSARDVTYVPTEPPTLEELIERMISQGILPGVDFVALLLRFSPDFSTGLRYIAAFLSPKQTKAVSALYVGDLEGENLETLKAMKPSLFDSIITFFCTKSHLPCPGHRFRKSDLFPILMQRPSQLVVDTSTFFSDEDVLREGNWNGHPQTLSHAVELLLARKPRRVAAWIPLLKALASPRGPSEERLVKPHVHWYFAWYEVSEVIHWMQELGLEPGMEGFIVLCQIFAHAVGVGIQSIAAAEESLYLAHRMKRQNDKLHVNIADDFESFVYQGLRVLKSYFDRLVLPIHPMLFKNQSPSSETGQSSSLELPKLPGMIVPDMIEVPTPAALHSFVRALGTAEDHDGILNLLEWMSRYASEIADAADLKRGGRKMLRRTLTAMRVYLEDLNALKLPMREPEPEPMVSGKASLDSYYQLGEKKDDHAEARPIFVDGRVEEAYEIIESTAIWGSWPSDDEVRAYVAHYMHPDI</sequence>
<accession>A0A364KMY8</accession>
<dbReference type="AlphaFoldDB" id="A0A364KMY8"/>
<dbReference type="STRING" id="1196081.A0A364KMY8"/>
<gene>
    <name evidence="1" type="ORF">BHQ10_000907</name>
</gene>
<dbReference type="RefSeq" id="XP_040729412.1">
    <property type="nucleotide sequence ID" value="XM_040881945.1"/>
</dbReference>
<keyword evidence="2" id="KW-1185">Reference proteome</keyword>
<comment type="caution">
    <text evidence="1">The sequence shown here is derived from an EMBL/GenBank/DDBJ whole genome shotgun (WGS) entry which is preliminary data.</text>
</comment>
<organism evidence="1 2">
    <name type="scientific">Talaromyces amestolkiae</name>
    <dbReference type="NCBI Taxonomy" id="1196081"/>
    <lineage>
        <taxon>Eukaryota</taxon>
        <taxon>Fungi</taxon>
        <taxon>Dikarya</taxon>
        <taxon>Ascomycota</taxon>
        <taxon>Pezizomycotina</taxon>
        <taxon>Eurotiomycetes</taxon>
        <taxon>Eurotiomycetidae</taxon>
        <taxon>Eurotiales</taxon>
        <taxon>Trichocomaceae</taxon>
        <taxon>Talaromyces</taxon>
        <taxon>Talaromyces sect. Talaromyces</taxon>
    </lineage>
</organism>
<proteinExistence type="predicted"/>
<dbReference type="Proteomes" id="UP000249363">
    <property type="component" value="Unassembled WGS sequence"/>
</dbReference>
<dbReference type="OrthoDB" id="410701at2759"/>
<protein>
    <submittedName>
        <fullName evidence="1">Uncharacterized protein</fullName>
    </submittedName>
</protein>
<name>A0A364KMY8_TALAM</name>